<name>A0ABP9RCK4_9GAMM</name>
<dbReference type="Gene3D" id="1.20.58.380">
    <property type="entry name" value="Flagellar protein flit"/>
    <property type="match status" value="1"/>
</dbReference>
<evidence type="ECO:0000313" key="7">
    <source>
        <dbReference type="EMBL" id="GAA5175148.1"/>
    </source>
</evidence>
<comment type="subcellular location">
    <subcellularLocation>
        <location evidence="1">Cytoplasm</location>
        <location evidence="1">Cytosol</location>
    </subcellularLocation>
</comment>
<reference evidence="8" key="1">
    <citation type="journal article" date="2019" name="Int. J. Syst. Evol. Microbiol.">
        <title>The Global Catalogue of Microorganisms (GCM) 10K type strain sequencing project: providing services to taxonomists for standard genome sequencing and annotation.</title>
        <authorList>
            <consortium name="The Broad Institute Genomics Platform"/>
            <consortium name="The Broad Institute Genome Sequencing Center for Infectious Disease"/>
            <person name="Wu L."/>
            <person name="Ma J."/>
        </authorList>
    </citation>
    <scope>NUCLEOTIDE SEQUENCE [LARGE SCALE GENOMIC DNA]</scope>
    <source>
        <strain evidence="8">JCM 18472</strain>
    </source>
</reference>
<keyword evidence="8" id="KW-1185">Reference proteome</keyword>
<evidence type="ECO:0000256" key="3">
    <source>
        <dbReference type="ARBA" id="ARBA00022795"/>
    </source>
</evidence>
<comment type="caution">
    <text evidence="7">The sequence shown here is derived from an EMBL/GenBank/DDBJ whole genome shotgun (WGS) entry which is preliminary data.</text>
</comment>
<dbReference type="Pfam" id="PF05400">
    <property type="entry name" value="FliT"/>
    <property type="match status" value="1"/>
</dbReference>
<dbReference type="RefSeq" id="WP_031383199.1">
    <property type="nucleotide sequence ID" value="NZ_BAABKI010000018.1"/>
</dbReference>
<protein>
    <recommendedName>
        <fullName evidence="5">Flagellar protein FliT</fullName>
    </recommendedName>
</protein>
<keyword evidence="3" id="KW-1005">Bacterial flagellum biogenesis</keyword>
<evidence type="ECO:0000256" key="4">
    <source>
        <dbReference type="ARBA" id="ARBA00023186"/>
    </source>
</evidence>
<gene>
    <name evidence="7" type="ORF">GCM10023342_17800</name>
</gene>
<dbReference type="InterPro" id="IPR008622">
    <property type="entry name" value="FliT"/>
</dbReference>
<keyword evidence="6" id="KW-0175">Coiled coil</keyword>
<evidence type="ECO:0000313" key="8">
    <source>
        <dbReference type="Proteomes" id="UP001500074"/>
    </source>
</evidence>
<keyword evidence="4" id="KW-0143">Chaperone</keyword>
<evidence type="ECO:0000256" key="5">
    <source>
        <dbReference type="ARBA" id="ARBA00093797"/>
    </source>
</evidence>
<dbReference type="EMBL" id="BAABKI010000018">
    <property type="protein sequence ID" value="GAA5175148.1"/>
    <property type="molecule type" value="Genomic_DNA"/>
</dbReference>
<proteinExistence type="predicted"/>
<dbReference type="Proteomes" id="UP001500074">
    <property type="component" value="Unassembled WGS sequence"/>
</dbReference>
<feature type="coiled-coil region" evidence="6">
    <location>
        <begin position="65"/>
        <end position="92"/>
    </location>
</feature>
<organism evidence="7 8">
    <name type="scientific">Modicisalibacter zincidurans</name>
    <dbReference type="NCBI Taxonomy" id="1178777"/>
    <lineage>
        <taxon>Bacteria</taxon>
        <taxon>Pseudomonadati</taxon>
        <taxon>Pseudomonadota</taxon>
        <taxon>Gammaproteobacteria</taxon>
        <taxon>Oceanospirillales</taxon>
        <taxon>Halomonadaceae</taxon>
        <taxon>Modicisalibacter</taxon>
    </lineage>
</organism>
<evidence type="ECO:0000256" key="6">
    <source>
        <dbReference type="SAM" id="Coils"/>
    </source>
</evidence>
<sequence length="121" mass="13610">MTAARDVIAEYEQLLLRSTQMLGLAREGDWARLVEEESAYVVAVETLKHSDANGSLDARGMTRKAEVLERILEQDVETRRRLEARREELSELIGGNRRQLNANRAYRAGSAMAVPIGQGRK</sequence>
<keyword evidence="2" id="KW-0963">Cytoplasm</keyword>
<evidence type="ECO:0000256" key="1">
    <source>
        <dbReference type="ARBA" id="ARBA00004514"/>
    </source>
</evidence>
<evidence type="ECO:0000256" key="2">
    <source>
        <dbReference type="ARBA" id="ARBA00022490"/>
    </source>
</evidence>
<accession>A0ABP9RCK4</accession>